<organism evidence="5 6">
    <name type="scientific">Byssothecium circinans</name>
    <dbReference type="NCBI Taxonomy" id="147558"/>
    <lineage>
        <taxon>Eukaryota</taxon>
        <taxon>Fungi</taxon>
        <taxon>Dikarya</taxon>
        <taxon>Ascomycota</taxon>
        <taxon>Pezizomycotina</taxon>
        <taxon>Dothideomycetes</taxon>
        <taxon>Pleosporomycetidae</taxon>
        <taxon>Pleosporales</taxon>
        <taxon>Massarineae</taxon>
        <taxon>Massarinaceae</taxon>
        <taxon>Byssothecium</taxon>
    </lineage>
</organism>
<dbReference type="InterPro" id="IPR016461">
    <property type="entry name" value="COMT-like"/>
</dbReference>
<evidence type="ECO:0000259" key="4">
    <source>
        <dbReference type="Pfam" id="PF00891"/>
    </source>
</evidence>
<dbReference type="EMBL" id="ML977026">
    <property type="protein sequence ID" value="KAF1950440.1"/>
    <property type="molecule type" value="Genomic_DNA"/>
</dbReference>
<sequence length="420" mass="46657">MATTNGSDTSSLLQLAEQLQSLTASVVSHLKQQNHPEPNFTPQSHPVPDDATYQTLRDSINDAAYDLVFLVNGPKMHGRHLACQPNDLAAHDTAFSFDFFNAFPVDGTITLSELSQKTGIDEGRAGRILRLLCARRWFTEVEKNTFAHTSVTAMIAQEPEIRSAFAYQLDEMFQASADLPSSIRNGATTPFEQRHGAPIFDFYKENLKMGARFTSAMSGIAKLDRQTRELKEQFAWSDLGEATVVDIGGGSGHVSMELARLNDSLKFTVQDSNKDMLEKGKAVVSEELKPRISYLPHDFFAEQPVQGADIYLFRQVLHNWGDEDVVKILKATLPALEKSKPNAKIIINDTILPEPGSTSRFRESLNRQIDIHLMVAFGSIMRTGADYARLLAAADLRFHVVDVYDRGSMGLVVAELKRPV</sequence>
<name>A0A6A5TDT7_9PLEO</name>
<dbReference type="InterPro" id="IPR036388">
    <property type="entry name" value="WH-like_DNA-bd_sf"/>
</dbReference>
<dbReference type="GO" id="GO:0032259">
    <property type="term" value="P:methylation"/>
    <property type="evidence" value="ECO:0007669"/>
    <property type="project" value="UniProtKB-KW"/>
</dbReference>
<dbReference type="InterPro" id="IPR001077">
    <property type="entry name" value="COMT_C"/>
</dbReference>
<proteinExistence type="predicted"/>
<protein>
    <submittedName>
        <fullName evidence="5">S-adenosyl-L-methionine-dependent methyltransferase</fullName>
    </submittedName>
</protein>
<dbReference type="OrthoDB" id="2410195at2759"/>
<dbReference type="Gene3D" id="1.10.10.10">
    <property type="entry name" value="Winged helix-like DNA-binding domain superfamily/Winged helix DNA-binding domain"/>
    <property type="match status" value="1"/>
</dbReference>
<dbReference type="InterPro" id="IPR029063">
    <property type="entry name" value="SAM-dependent_MTases_sf"/>
</dbReference>
<dbReference type="Proteomes" id="UP000800035">
    <property type="component" value="Unassembled WGS sequence"/>
</dbReference>
<dbReference type="PROSITE" id="PS51683">
    <property type="entry name" value="SAM_OMT_II"/>
    <property type="match status" value="1"/>
</dbReference>
<dbReference type="SUPFAM" id="SSF46785">
    <property type="entry name" value="Winged helix' DNA-binding domain"/>
    <property type="match status" value="1"/>
</dbReference>
<feature type="domain" description="O-methyltransferase C-terminal" evidence="4">
    <location>
        <begin position="178"/>
        <end position="394"/>
    </location>
</feature>
<keyword evidence="6" id="KW-1185">Reference proteome</keyword>
<keyword evidence="2 5" id="KW-0808">Transferase</keyword>
<evidence type="ECO:0000313" key="5">
    <source>
        <dbReference type="EMBL" id="KAF1950440.1"/>
    </source>
</evidence>
<gene>
    <name evidence="5" type="ORF">CC80DRAFT_482885</name>
</gene>
<dbReference type="GO" id="GO:0008171">
    <property type="term" value="F:O-methyltransferase activity"/>
    <property type="evidence" value="ECO:0007669"/>
    <property type="project" value="InterPro"/>
</dbReference>
<dbReference type="InterPro" id="IPR036390">
    <property type="entry name" value="WH_DNA-bd_sf"/>
</dbReference>
<dbReference type="CDD" id="cd02440">
    <property type="entry name" value="AdoMet_MTases"/>
    <property type="match status" value="1"/>
</dbReference>
<dbReference type="PANTHER" id="PTHR43712">
    <property type="entry name" value="PUTATIVE (AFU_ORTHOLOGUE AFUA_4G14580)-RELATED"/>
    <property type="match status" value="1"/>
</dbReference>
<reference evidence="5" key="1">
    <citation type="journal article" date="2020" name="Stud. Mycol.">
        <title>101 Dothideomycetes genomes: a test case for predicting lifestyles and emergence of pathogens.</title>
        <authorList>
            <person name="Haridas S."/>
            <person name="Albert R."/>
            <person name="Binder M."/>
            <person name="Bloem J."/>
            <person name="Labutti K."/>
            <person name="Salamov A."/>
            <person name="Andreopoulos B."/>
            <person name="Baker S."/>
            <person name="Barry K."/>
            <person name="Bills G."/>
            <person name="Bluhm B."/>
            <person name="Cannon C."/>
            <person name="Castanera R."/>
            <person name="Culley D."/>
            <person name="Daum C."/>
            <person name="Ezra D."/>
            <person name="Gonzalez J."/>
            <person name="Henrissat B."/>
            <person name="Kuo A."/>
            <person name="Liang C."/>
            <person name="Lipzen A."/>
            <person name="Lutzoni F."/>
            <person name="Magnuson J."/>
            <person name="Mondo S."/>
            <person name="Nolan M."/>
            <person name="Ohm R."/>
            <person name="Pangilinan J."/>
            <person name="Park H.-J."/>
            <person name="Ramirez L."/>
            <person name="Alfaro M."/>
            <person name="Sun H."/>
            <person name="Tritt A."/>
            <person name="Yoshinaga Y."/>
            <person name="Zwiers L.-H."/>
            <person name="Turgeon B."/>
            <person name="Goodwin S."/>
            <person name="Spatafora J."/>
            <person name="Crous P."/>
            <person name="Grigoriev I."/>
        </authorList>
    </citation>
    <scope>NUCLEOTIDE SEQUENCE</scope>
    <source>
        <strain evidence="5">CBS 675.92</strain>
    </source>
</reference>
<dbReference type="SUPFAM" id="SSF53335">
    <property type="entry name" value="S-adenosyl-L-methionine-dependent methyltransferases"/>
    <property type="match status" value="1"/>
</dbReference>
<evidence type="ECO:0000256" key="3">
    <source>
        <dbReference type="ARBA" id="ARBA00022691"/>
    </source>
</evidence>
<evidence type="ECO:0000256" key="1">
    <source>
        <dbReference type="ARBA" id="ARBA00022603"/>
    </source>
</evidence>
<evidence type="ECO:0000313" key="6">
    <source>
        <dbReference type="Proteomes" id="UP000800035"/>
    </source>
</evidence>
<keyword evidence="1 5" id="KW-0489">Methyltransferase</keyword>
<dbReference type="AlphaFoldDB" id="A0A6A5TDT7"/>
<evidence type="ECO:0000256" key="2">
    <source>
        <dbReference type="ARBA" id="ARBA00022679"/>
    </source>
</evidence>
<accession>A0A6A5TDT7</accession>
<dbReference type="PANTHER" id="PTHR43712:SF12">
    <property type="entry name" value="STERIGMATOCYSTIN 8-O-METHYLTRANSFERASE"/>
    <property type="match status" value="1"/>
</dbReference>
<dbReference type="Gene3D" id="3.40.50.150">
    <property type="entry name" value="Vaccinia Virus protein VP39"/>
    <property type="match status" value="1"/>
</dbReference>
<keyword evidence="3" id="KW-0949">S-adenosyl-L-methionine</keyword>
<dbReference type="Pfam" id="PF00891">
    <property type="entry name" value="Methyltransf_2"/>
    <property type="match status" value="1"/>
</dbReference>